<sequence length="233" mass="24579">MIEGSSGPLHDKTHEDSAGDAIRVAGATGHENPASRDARATLRWRLRQDTRDEHEALDAMLADCDVATAPGLAAFLAVQADALARLAPICADGATRRFVIDLLAAARTDLRALGVVDPEPAGTDTATSAFDGVPAPRMLDPLAVDYVIFGSRLGNTVMHRHWSATADPAARQAGRFLSLPVPADGWRGLTARLSAMPATGVDADRTICDARAVFALYGRAAVARRAEVYRASA</sequence>
<organism evidence="1 2">
    <name type="scientific">Mesobaculum littorinae</name>
    <dbReference type="NCBI Taxonomy" id="2486419"/>
    <lineage>
        <taxon>Bacteria</taxon>
        <taxon>Pseudomonadati</taxon>
        <taxon>Pseudomonadota</taxon>
        <taxon>Alphaproteobacteria</taxon>
        <taxon>Rhodobacterales</taxon>
        <taxon>Roseobacteraceae</taxon>
        <taxon>Mesobaculum</taxon>
    </lineage>
</organism>
<dbReference type="EMBL" id="RQXX01000002">
    <property type="protein sequence ID" value="RVV98455.1"/>
    <property type="molecule type" value="Genomic_DNA"/>
</dbReference>
<accession>A0A438AIK0</accession>
<name>A0A438AIK0_9RHOB</name>
<evidence type="ECO:0008006" key="3">
    <source>
        <dbReference type="Google" id="ProtNLM"/>
    </source>
</evidence>
<dbReference type="SUPFAM" id="SSF48613">
    <property type="entry name" value="Heme oxygenase-like"/>
    <property type="match status" value="1"/>
</dbReference>
<dbReference type="RefSeq" id="WP_127905688.1">
    <property type="nucleotide sequence ID" value="NZ_RQXX01000002.1"/>
</dbReference>
<dbReference type="Gene3D" id="1.20.910.10">
    <property type="entry name" value="Heme oxygenase-like"/>
    <property type="match status" value="1"/>
</dbReference>
<reference evidence="1 2" key="1">
    <citation type="submission" date="2018-11" db="EMBL/GenBank/DDBJ databases">
        <title>Mesobaculum littorinae gen. nov., sp. nov., isolated from Littorina scabra that represents a novel genus of the order Rhodobacteraceae.</title>
        <authorList>
            <person name="Li F."/>
        </authorList>
    </citation>
    <scope>NUCLEOTIDE SEQUENCE [LARGE SCALE GENOMIC DNA]</scope>
    <source>
        <strain evidence="1 2">M0103</strain>
    </source>
</reference>
<dbReference type="AlphaFoldDB" id="A0A438AIK0"/>
<dbReference type="OrthoDB" id="7629404at2"/>
<evidence type="ECO:0000313" key="2">
    <source>
        <dbReference type="Proteomes" id="UP000285908"/>
    </source>
</evidence>
<protein>
    <recommendedName>
        <fullName evidence="3">Heme oxygenase</fullName>
    </recommendedName>
</protein>
<proteinExistence type="predicted"/>
<comment type="caution">
    <text evidence="1">The sequence shown here is derived from an EMBL/GenBank/DDBJ whole genome shotgun (WGS) entry which is preliminary data.</text>
</comment>
<dbReference type="CDD" id="cd19166">
    <property type="entry name" value="HemeO-bac"/>
    <property type="match status" value="1"/>
</dbReference>
<dbReference type="InterPro" id="IPR016084">
    <property type="entry name" value="Haem_Oase-like_multi-hlx"/>
</dbReference>
<keyword evidence="2" id="KW-1185">Reference proteome</keyword>
<evidence type="ECO:0000313" key="1">
    <source>
        <dbReference type="EMBL" id="RVV98455.1"/>
    </source>
</evidence>
<dbReference type="Proteomes" id="UP000285908">
    <property type="component" value="Unassembled WGS sequence"/>
</dbReference>
<gene>
    <name evidence="1" type="ORF">EKE94_05920</name>
</gene>